<evidence type="ECO:0000256" key="1">
    <source>
        <dbReference type="SAM" id="Phobius"/>
    </source>
</evidence>
<keyword evidence="1" id="KW-0812">Transmembrane</keyword>
<protein>
    <submittedName>
        <fullName evidence="2">Uncharacterized protein</fullName>
    </submittedName>
</protein>
<dbReference type="EMBL" id="OZ020096">
    <property type="protein sequence ID" value="CAK9255163.1"/>
    <property type="molecule type" value="Genomic_DNA"/>
</dbReference>
<feature type="non-terminal residue" evidence="2">
    <location>
        <position position="105"/>
    </location>
</feature>
<accession>A0ABP0VMS2</accession>
<sequence length="105" mass="11143">MAATESSMPPLSDLNSPGGLPWLPAASTKHLAFDTSQLLVGCVLAIIIPFILPVVIGKDGKNAKQRALTCDVGGEPGFTKHNQHFLSLIETPWEGANTMASLFEL</sequence>
<keyword evidence="3" id="KW-1185">Reference proteome</keyword>
<evidence type="ECO:0000313" key="3">
    <source>
        <dbReference type="Proteomes" id="UP001497444"/>
    </source>
</evidence>
<keyword evidence="1" id="KW-1133">Transmembrane helix</keyword>
<name>A0ABP0VMS2_9BRYO</name>
<gene>
    <name evidence="2" type="ORF">CSSPJE1EN1_LOCUS641</name>
</gene>
<feature type="non-terminal residue" evidence="2">
    <location>
        <position position="1"/>
    </location>
</feature>
<keyword evidence="1" id="KW-0472">Membrane</keyword>
<feature type="transmembrane region" description="Helical" evidence="1">
    <location>
        <begin position="38"/>
        <end position="56"/>
    </location>
</feature>
<evidence type="ECO:0000313" key="2">
    <source>
        <dbReference type="EMBL" id="CAK9255163.1"/>
    </source>
</evidence>
<reference evidence="2 3" key="1">
    <citation type="submission" date="2024-02" db="EMBL/GenBank/DDBJ databases">
        <authorList>
            <consortium name="ELIXIR-Norway"/>
            <consortium name="Elixir Norway"/>
        </authorList>
    </citation>
    <scope>NUCLEOTIDE SEQUENCE [LARGE SCALE GENOMIC DNA]</scope>
</reference>
<proteinExistence type="predicted"/>
<dbReference type="Proteomes" id="UP001497444">
    <property type="component" value="Chromosome 1"/>
</dbReference>
<organism evidence="2 3">
    <name type="scientific">Sphagnum jensenii</name>
    <dbReference type="NCBI Taxonomy" id="128206"/>
    <lineage>
        <taxon>Eukaryota</taxon>
        <taxon>Viridiplantae</taxon>
        <taxon>Streptophyta</taxon>
        <taxon>Embryophyta</taxon>
        <taxon>Bryophyta</taxon>
        <taxon>Sphagnophytina</taxon>
        <taxon>Sphagnopsida</taxon>
        <taxon>Sphagnales</taxon>
        <taxon>Sphagnaceae</taxon>
        <taxon>Sphagnum</taxon>
    </lineage>
</organism>